<dbReference type="FunFam" id="3.40.140.10:FF:000005">
    <property type="entry name" value="tRNA-specific adenosine deaminase"/>
    <property type="match status" value="1"/>
</dbReference>
<gene>
    <name evidence="8" type="primary">tadA</name>
    <name evidence="10" type="ORF">BECKMB1821G_GA0114241_11146</name>
    <name evidence="12" type="ORF">BECKMB1821H_GA0114242_10924</name>
    <name evidence="11" type="ORF">BECKMB1821I_GA0114274_11162</name>
</gene>
<feature type="binding site" evidence="8">
    <location>
        <position position="72"/>
    </location>
    <ligand>
        <name>Zn(2+)</name>
        <dbReference type="ChEBI" id="CHEBI:29105"/>
        <note>catalytic</note>
    </ligand>
</feature>
<dbReference type="EMBL" id="CAADFO010000114">
    <property type="protein sequence ID" value="VFK32490.1"/>
    <property type="molecule type" value="Genomic_DNA"/>
</dbReference>
<dbReference type="EMBL" id="CAADFQ010000116">
    <property type="protein sequence ID" value="VFK35399.1"/>
    <property type="molecule type" value="Genomic_DNA"/>
</dbReference>
<evidence type="ECO:0000256" key="6">
    <source>
        <dbReference type="ARBA" id="ARBA00022833"/>
    </source>
</evidence>
<evidence type="ECO:0000256" key="3">
    <source>
        <dbReference type="ARBA" id="ARBA00022694"/>
    </source>
</evidence>
<dbReference type="Pfam" id="PF00383">
    <property type="entry name" value="dCMP_cyt_deam_1"/>
    <property type="match status" value="1"/>
</dbReference>
<dbReference type="HAMAP" id="MF_00972">
    <property type="entry name" value="tRNA_aden_deaminase"/>
    <property type="match status" value="1"/>
</dbReference>
<feature type="binding site" evidence="8">
    <location>
        <position position="102"/>
    </location>
    <ligand>
        <name>Zn(2+)</name>
        <dbReference type="ChEBI" id="CHEBI:29105"/>
        <note>catalytic</note>
    </ligand>
</feature>
<dbReference type="PROSITE" id="PS00903">
    <property type="entry name" value="CYT_DCMP_DEAMINASES_1"/>
    <property type="match status" value="1"/>
</dbReference>
<feature type="domain" description="CMP/dCMP-type deaminase" evidence="9">
    <location>
        <begin position="21"/>
        <end position="133"/>
    </location>
</feature>
<evidence type="ECO:0000256" key="1">
    <source>
        <dbReference type="ARBA" id="ARBA00010669"/>
    </source>
</evidence>
<dbReference type="GO" id="GO:0002100">
    <property type="term" value="P:tRNA wobble adenosine to inosine editing"/>
    <property type="evidence" value="ECO:0007669"/>
    <property type="project" value="UniProtKB-UniRule"/>
</dbReference>
<dbReference type="InterPro" id="IPR002125">
    <property type="entry name" value="CMP_dCMP_dom"/>
</dbReference>
<dbReference type="InterPro" id="IPR028883">
    <property type="entry name" value="tRNA_aden_deaminase"/>
</dbReference>
<comment type="cofactor">
    <cofactor evidence="8">
        <name>Zn(2+)</name>
        <dbReference type="ChEBI" id="CHEBI:29105"/>
    </cofactor>
    <text evidence="8">Binds 1 zinc ion per subunit.</text>
</comment>
<keyword evidence="4 8" id="KW-0479">Metal-binding</keyword>
<dbReference type="EMBL" id="CAADGH010000092">
    <property type="protein sequence ID" value="VFK77030.1"/>
    <property type="molecule type" value="Genomic_DNA"/>
</dbReference>
<dbReference type="InterPro" id="IPR016192">
    <property type="entry name" value="APOBEC/CMP_deaminase_Zn-bd"/>
</dbReference>
<dbReference type="Gene3D" id="3.40.140.10">
    <property type="entry name" value="Cytidine Deaminase, domain 2"/>
    <property type="match status" value="1"/>
</dbReference>
<evidence type="ECO:0000256" key="8">
    <source>
        <dbReference type="HAMAP-Rule" id="MF_00972"/>
    </source>
</evidence>
<keyword evidence="3 8" id="KW-0819">tRNA processing</keyword>
<dbReference type="NCBIfam" id="NF008113">
    <property type="entry name" value="PRK10860.1"/>
    <property type="match status" value="1"/>
</dbReference>
<evidence type="ECO:0000259" key="9">
    <source>
        <dbReference type="PROSITE" id="PS51747"/>
    </source>
</evidence>
<accession>A0A450XT73</accession>
<proteinExistence type="inferred from homology"/>
<dbReference type="PANTHER" id="PTHR11079">
    <property type="entry name" value="CYTOSINE DEAMINASE FAMILY MEMBER"/>
    <property type="match status" value="1"/>
</dbReference>
<evidence type="ECO:0000256" key="7">
    <source>
        <dbReference type="ARBA" id="ARBA00048045"/>
    </source>
</evidence>
<reference evidence="10" key="1">
    <citation type="submission" date="2019-02" db="EMBL/GenBank/DDBJ databases">
        <authorList>
            <person name="Gruber-Vodicka R. H."/>
            <person name="Seah K. B. B."/>
        </authorList>
    </citation>
    <scope>NUCLEOTIDE SEQUENCE</scope>
    <source>
        <strain evidence="10">BECK_BZ197</strain>
        <strain evidence="12">BECK_BZ198</strain>
        <strain evidence="11">BECK_BZ199</strain>
    </source>
</reference>
<comment type="subunit">
    <text evidence="2 8">Homodimer.</text>
</comment>
<evidence type="ECO:0000313" key="10">
    <source>
        <dbReference type="EMBL" id="VFK32490.1"/>
    </source>
</evidence>
<keyword evidence="5 8" id="KW-0378">Hydrolase</keyword>
<dbReference type="SUPFAM" id="SSF53927">
    <property type="entry name" value="Cytidine deaminase-like"/>
    <property type="match status" value="1"/>
</dbReference>
<comment type="catalytic activity">
    <reaction evidence="7 8">
        <text>adenosine(34) in tRNA + H2O + H(+) = inosine(34) in tRNA + NH4(+)</text>
        <dbReference type="Rhea" id="RHEA:43168"/>
        <dbReference type="Rhea" id="RHEA-COMP:10373"/>
        <dbReference type="Rhea" id="RHEA-COMP:10374"/>
        <dbReference type="ChEBI" id="CHEBI:15377"/>
        <dbReference type="ChEBI" id="CHEBI:15378"/>
        <dbReference type="ChEBI" id="CHEBI:28938"/>
        <dbReference type="ChEBI" id="CHEBI:74411"/>
        <dbReference type="ChEBI" id="CHEBI:82852"/>
        <dbReference type="EC" id="3.5.4.33"/>
    </reaction>
</comment>
<dbReference type="PROSITE" id="PS51747">
    <property type="entry name" value="CYT_DCMP_DEAMINASES_2"/>
    <property type="match status" value="1"/>
</dbReference>
<sequence>MDSKNSPKAESTMNGRIQHLASDQYWMRRALELADFAAKAGEVPVGAVLVKNDQEIATGWNCPIGTNDPTAHAEIIALRAGALALGNYRLPDTWLYVTMEPCAMCAGAIIQARLAGVVFGARDARAGAAGSVFNVLGSPVLNHRPICKGDVLSEEARFKLRTFFTARRVKSSQS</sequence>
<keyword evidence="6 8" id="KW-0862">Zinc</keyword>
<comment type="similarity">
    <text evidence="1">Belongs to the cytidine and deoxycytidylate deaminase family. ADAT2 subfamily.</text>
</comment>
<dbReference type="GO" id="GO:0052717">
    <property type="term" value="F:tRNA-specific adenosine-34 deaminase activity"/>
    <property type="evidence" value="ECO:0007669"/>
    <property type="project" value="UniProtKB-UniRule"/>
</dbReference>
<dbReference type="AlphaFoldDB" id="A0A450XT73"/>
<organism evidence="10">
    <name type="scientific">Candidatus Kentrum sp. MB</name>
    <dbReference type="NCBI Taxonomy" id="2138164"/>
    <lineage>
        <taxon>Bacteria</taxon>
        <taxon>Pseudomonadati</taxon>
        <taxon>Pseudomonadota</taxon>
        <taxon>Gammaproteobacteria</taxon>
        <taxon>Candidatus Kentrum</taxon>
    </lineage>
</organism>
<comment type="function">
    <text evidence="8">Catalyzes the deamination of adenosine to inosine at the wobble position 34 of tRNA(Arg2).</text>
</comment>
<dbReference type="EC" id="3.5.4.33" evidence="8"/>
<evidence type="ECO:0000313" key="11">
    <source>
        <dbReference type="EMBL" id="VFK35399.1"/>
    </source>
</evidence>
<evidence type="ECO:0000256" key="5">
    <source>
        <dbReference type="ARBA" id="ARBA00022801"/>
    </source>
</evidence>
<dbReference type="CDD" id="cd01285">
    <property type="entry name" value="nucleoside_deaminase"/>
    <property type="match status" value="1"/>
</dbReference>
<feature type="active site" description="Proton donor" evidence="8">
    <location>
        <position position="74"/>
    </location>
</feature>
<evidence type="ECO:0000256" key="4">
    <source>
        <dbReference type="ARBA" id="ARBA00022723"/>
    </source>
</evidence>
<protein>
    <recommendedName>
        <fullName evidence="8">tRNA-specific adenosine deaminase</fullName>
        <ecNumber evidence="8">3.5.4.33</ecNumber>
    </recommendedName>
</protein>
<evidence type="ECO:0000313" key="12">
    <source>
        <dbReference type="EMBL" id="VFK77030.1"/>
    </source>
</evidence>
<dbReference type="GO" id="GO:0008270">
    <property type="term" value="F:zinc ion binding"/>
    <property type="evidence" value="ECO:0007669"/>
    <property type="project" value="UniProtKB-UniRule"/>
</dbReference>
<name>A0A450XT73_9GAMM</name>
<feature type="binding site" evidence="8">
    <location>
        <position position="105"/>
    </location>
    <ligand>
        <name>Zn(2+)</name>
        <dbReference type="ChEBI" id="CHEBI:29105"/>
        <note>catalytic</note>
    </ligand>
</feature>
<dbReference type="InterPro" id="IPR016193">
    <property type="entry name" value="Cytidine_deaminase-like"/>
</dbReference>
<evidence type="ECO:0000256" key="2">
    <source>
        <dbReference type="ARBA" id="ARBA00011738"/>
    </source>
</evidence>
<dbReference type="PANTHER" id="PTHR11079:SF202">
    <property type="entry name" value="TRNA-SPECIFIC ADENOSINE DEAMINASE"/>
    <property type="match status" value="1"/>
</dbReference>